<dbReference type="EMBL" id="JAGRRH010000079">
    <property type="protein sequence ID" value="KAG7337625.1"/>
    <property type="molecule type" value="Genomic_DNA"/>
</dbReference>
<evidence type="ECO:0000256" key="1">
    <source>
        <dbReference type="SAM" id="MobiDB-lite"/>
    </source>
</evidence>
<reference evidence="2" key="2">
    <citation type="submission" date="2021-04" db="EMBL/GenBank/DDBJ databases">
        <authorList>
            <person name="Podell S."/>
        </authorList>
    </citation>
    <scope>NUCLEOTIDE SEQUENCE</scope>
    <source>
        <strain evidence="2">Hildebrandi</strain>
    </source>
</reference>
<comment type="caution">
    <text evidence="2">The sequence shown here is derived from an EMBL/GenBank/DDBJ whole genome shotgun (WGS) entry which is preliminary data.</text>
</comment>
<dbReference type="Proteomes" id="UP000693970">
    <property type="component" value="Unassembled WGS sequence"/>
</dbReference>
<dbReference type="AlphaFoldDB" id="A0A9K3K5Z8"/>
<accession>A0A9K3K5Z8</accession>
<dbReference type="OrthoDB" id="10266980at2759"/>
<sequence length="123" mass="13916">MLDLAAEFDMDIDLHIDESNDPHCAHYGLFVGPCSKPDRRDTKAMSSSGIVVLYRCKTMTPKRSFVHNSRNLVMLCRRQSVHKLESSGSTWNETTVGRGDSSRKPRTPQWRGGLCCKNCVKQE</sequence>
<evidence type="ECO:0000313" key="3">
    <source>
        <dbReference type="Proteomes" id="UP000693970"/>
    </source>
</evidence>
<gene>
    <name evidence="2" type="ORF">IV203_033470</name>
</gene>
<evidence type="ECO:0000313" key="2">
    <source>
        <dbReference type="EMBL" id="KAG7337625.1"/>
    </source>
</evidence>
<proteinExistence type="predicted"/>
<keyword evidence="3" id="KW-1185">Reference proteome</keyword>
<feature type="region of interest" description="Disordered" evidence="1">
    <location>
        <begin position="87"/>
        <end position="109"/>
    </location>
</feature>
<protein>
    <submittedName>
        <fullName evidence="2">Uncharacterized protein</fullName>
    </submittedName>
</protein>
<organism evidence="2 3">
    <name type="scientific">Nitzschia inconspicua</name>
    <dbReference type="NCBI Taxonomy" id="303405"/>
    <lineage>
        <taxon>Eukaryota</taxon>
        <taxon>Sar</taxon>
        <taxon>Stramenopiles</taxon>
        <taxon>Ochrophyta</taxon>
        <taxon>Bacillariophyta</taxon>
        <taxon>Bacillariophyceae</taxon>
        <taxon>Bacillariophycidae</taxon>
        <taxon>Bacillariales</taxon>
        <taxon>Bacillariaceae</taxon>
        <taxon>Nitzschia</taxon>
    </lineage>
</organism>
<reference evidence="2" key="1">
    <citation type="journal article" date="2021" name="Sci. Rep.">
        <title>Diploid genomic architecture of Nitzschia inconspicua, an elite biomass production diatom.</title>
        <authorList>
            <person name="Oliver A."/>
            <person name="Podell S."/>
            <person name="Pinowska A."/>
            <person name="Traller J.C."/>
            <person name="Smith S.R."/>
            <person name="McClure R."/>
            <person name="Beliaev A."/>
            <person name="Bohutskyi P."/>
            <person name="Hill E.A."/>
            <person name="Rabines A."/>
            <person name="Zheng H."/>
            <person name="Allen L.Z."/>
            <person name="Kuo A."/>
            <person name="Grigoriev I.V."/>
            <person name="Allen A.E."/>
            <person name="Hazlebeck D."/>
            <person name="Allen E.E."/>
        </authorList>
    </citation>
    <scope>NUCLEOTIDE SEQUENCE</scope>
    <source>
        <strain evidence="2">Hildebrandi</strain>
    </source>
</reference>
<name>A0A9K3K5Z8_9STRA</name>